<organism evidence="2 3">
    <name type="scientific">Vittaforma corneae (strain ATCC 50505)</name>
    <name type="common">Microsporidian parasite</name>
    <name type="synonym">Nosema corneum</name>
    <dbReference type="NCBI Taxonomy" id="993615"/>
    <lineage>
        <taxon>Eukaryota</taxon>
        <taxon>Fungi</taxon>
        <taxon>Fungi incertae sedis</taxon>
        <taxon>Microsporidia</taxon>
        <taxon>Nosematidae</taxon>
        <taxon>Vittaforma</taxon>
    </lineage>
</organism>
<evidence type="ECO:0000313" key="2">
    <source>
        <dbReference type="EMBL" id="ELA41892.1"/>
    </source>
</evidence>
<gene>
    <name evidence="2" type="ORF">VICG_01076</name>
</gene>
<dbReference type="GeneID" id="19881787"/>
<evidence type="ECO:0000313" key="3">
    <source>
        <dbReference type="Proteomes" id="UP000011082"/>
    </source>
</evidence>
<dbReference type="SUPFAM" id="SSF54768">
    <property type="entry name" value="dsRNA-binding domain-like"/>
    <property type="match status" value="1"/>
</dbReference>
<keyword evidence="3" id="KW-1185">Reference proteome</keyword>
<dbReference type="HOGENOM" id="CLU_476675_0_0_1"/>
<accession>L2GNJ4</accession>
<evidence type="ECO:0000256" key="1">
    <source>
        <dbReference type="SAM" id="MobiDB-lite"/>
    </source>
</evidence>
<sequence length="572" mass="64475">MALGIEQLAIEFKSKLLRRFPNMREIDLKTDGALLTLKFIGLVVSIEKDMPNALEVLFRKAIEIVEIAHSCIKKKFERDEKIKHEEFRASCARQEKNAAQAALVSSKVDFYSCFSEDCKRLKGAQKLIGIQRKMDSSMYLLNILESKRSACNSELAEDESSSVLLNNNSIIKSYENKINSEINDMKVSTCDSFNISLVESNSDIKDLPISITSNKSVTERDDSAVRNDSISGVKNVLNIPLAYSRQAESTISTTAIQSSVLSNFIERAFEMIFLGLISIRNVDRVIKRAKLRGMPGKKNVKNGAFANAEFLTTNTEEDSYQIGMNTSDTLNPKFSLLNSSLISNDTVDSNIMLSNSLVSDNLDPSFRTAKLNIQIDSVNVNDDAQASAIVQKTNNLKIPWESDGRCTITEPNGIQKIPETSIKSKTYEEVSSNPSKYHTVLNTSTLHDANKSNSEEDQDTGNTYLKPQNKITYPDTAAFKQIILDCKDTRYSYTETVRKFCMHYQICFPEFETVRENDVFICTATFLDISFVSGYEYDKQDAKNGACRKILEYISRNWEIVFNTQKCGFRKT</sequence>
<dbReference type="OrthoDB" id="2196394at2759"/>
<dbReference type="VEuPathDB" id="MicrosporidiaDB:VICG_01076"/>
<dbReference type="CDD" id="cd00048">
    <property type="entry name" value="DSRM_SF"/>
    <property type="match status" value="1"/>
</dbReference>
<dbReference type="InParanoid" id="L2GNJ4"/>
<protein>
    <submittedName>
        <fullName evidence="2">Uncharacterized protein</fullName>
    </submittedName>
</protein>
<proteinExistence type="predicted"/>
<name>L2GNJ4_VITCO</name>
<dbReference type="Proteomes" id="UP000011082">
    <property type="component" value="Unassembled WGS sequence"/>
</dbReference>
<reference evidence="3" key="1">
    <citation type="submission" date="2011-05" db="EMBL/GenBank/DDBJ databases">
        <title>The genome sequence of Vittaforma corneae strain ATCC 50505.</title>
        <authorList>
            <consortium name="The Broad Institute Genome Sequencing Platform"/>
            <person name="Cuomo C."/>
            <person name="Didier E."/>
            <person name="Bowers L."/>
            <person name="Young S.K."/>
            <person name="Zeng Q."/>
            <person name="Gargeya S."/>
            <person name="Fitzgerald M."/>
            <person name="Haas B."/>
            <person name="Abouelleil A."/>
            <person name="Alvarado L."/>
            <person name="Arachchi H.M."/>
            <person name="Berlin A."/>
            <person name="Chapman S.B."/>
            <person name="Gearin G."/>
            <person name="Goldberg J."/>
            <person name="Griggs A."/>
            <person name="Gujja S."/>
            <person name="Hansen M."/>
            <person name="Heiman D."/>
            <person name="Howarth C."/>
            <person name="Larimer J."/>
            <person name="Lui A."/>
            <person name="MacDonald P.J.P."/>
            <person name="McCowen C."/>
            <person name="Montmayeur A."/>
            <person name="Murphy C."/>
            <person name="Neiman D."/>
            <person name="Pearson M."/>
            <person name="Priest M."/>
            <person name="Roberts A."/>
            <person name="Saif S."/>
            <person name="Shea T."/>
            <person name="Sisk P."/>
            <person name="Stolte C."/>
            <person name="Sykes S."/>
            <person name="Wortman J."/>
            <person name="Nusbaum C."/>
            <person name="Birren B."/>
        </authorList>
    </citation>
    <scope>NUCLEOTIDE SEQUENCE [LARGE SCALE GENOMIC DNA]</scope>
    <source>
        <strain evidence="3">ATCC 50505</strain>
    </source>
</reference>
<dbReference type="RefSeq" id="XP_007604522.1">
    <property type="nucleotide sequence ID" value="XM_007604460.1"/>
</dbReference>
<dbReference type="AlphaFoldDB" id="L2GNJ4"/>
<dbReference type="EMBL" id="JH370137">
    <property type="protein sequence ID" value="ELA41892.1"/>
    <property type="molecule type" value="Genomic_DNA"/>
</dbReference>
<feature type="region of interest" description="Disordered" evidence="1">
    <location>
        <begin position="446"/>
        <end position="467"/>
    </location>
</feature>